<accession>A0A9W8YCG7</accession>
<dbReference type="Gene3D" id="3.40.50.300">
    <property type="entry name" value="P-loop containing nucleotide triphosphate hydrolases"/>
    <property type="match status" value="1"/>
</dbReference>
<dbReference type="InterPro" id="IPR032704">
    <property type="entry name" value="Cms1"/>
</dbReference>
<dbReference type="PANTHER" id="PTHR24030:SF0">
    <property type="entry name" value="PROTEIN CMSS1"/>
    <property type="match status" value="1"/>
</dbReference>
<protein>
    <submittedName>
        <fullName evidence="2">Protein cms1</fullName>
    </submittedName>
</protein>
<name>A0A9W8YCG7_9PLEO</name>
<evidence type="ECO:0000256" key="1">
    <source>
        <dbReference type="SAM" id="MobiDB-lite"/>
    </source>
</evidence>
<evidence type="ECO:0000313" key="3">
    <source>
        <dbReference type="Proteomes" id="UP001140560"/>
    </source>
</evidence>
<dbReference type="Proteomes" id="UP001140560">
    <property type="component" value="Unassembled WGS sequence"/>
</dbReference>
<reference evidence="2" key="1">
    <citation type="submission" date="2022-10" db="EMBL/GenBank/DDBJ databases">
        <title>Tapping the CABI collections for fungal endophytes: first genome assemblies for Collariella, Neodidymelliopsis, Ascochyta clinopodiicola, Didymella pomorum, Didymosphaeria variabile, Neocosmospora piperis and Neocucurbitaria cava.</title>
        <authorList>
            <person name="Hill R."/>
        </authorList>
    </citation>
    <scope>NUCLEOTIDE SEQUENCE</scope>
    <source>
        <strain evidence="2">IMI 356814</strain>
    </source>
</reference>
<gene>
    <name evidence="2" type="primary">cms1</name>
    <name evidence="2" type="ORF">N0V83_002583</name>
</gene>
<evidence type="ECO:0000313" key="2">
    <source>
        <dbReference type="EMBL" id="KAJ4373844.1"/>
    </source>
</evidence>
<dbReference type="Pfam" id="PF14617">
    <property type="entry name" value="CMS1"/>
    <property type="match status" value="1"/>
</dbReference>
<keyword evidence="3" id="KW-1185">Reference proteome</keyword>
<dbReference type="InterPro" id="IPR027417">
    <property type="entry name" value="P-loop_NTPase"/>
</dbReference>
<feature type="compositionally biased region" description="Basic and acidic residues" evidence="1">
    <location>
        <begin position="28"/>
        <end position="40"/>
    </location>
</feature>
<dbReference type="GO" id="GO:0030686">
    <property type="term" value="C:90S preribosome"/>
    <property type="evidence" value="ECO:0007669"/>
    <property type="project" value="TreeGrafter"/>
</dbReference>
<comment type="caution">
    <text evidence="2">The sequence shown here is derived from an EMBL/GenBank/DDBJ whole genome shotgun (WGS) entry which is preliminary data.</text>
</comment>
<feature type="compositionally biased region" description="Basic residues" evidence="1">
    <location>
        <begin position="41"/>
        <end position="54"/>
    </location>
</feature>
<dbReference type="OrthoDB" id="1929311at2759"/>
<sequence>MSDSDSEGGVPLIEAEFDHTSTSKKRKAEAEPESSKDSKKAAKKAKRKEKKKQKAKEIDEDDLDQELGVNHSFERMDGQLLADYVNARTRLYGKDLSSVELEDKFISARTVQDSTSWTEPRTTDNLSAFLKKQSTTLKGTPSKPPGAPHTIVVTASGIRAADVCRSLKSGLPKQGIKDPSVAKLFAKHLKLADQVSHLKKNKIDFGVGTPDRLSALLDENALSTANLKRIVVDVSSIDQKKRGILDMKDLHEALLNFLLRKEFVGESKQEGDGLFLFY</sequence>
<dbReference type="PANTHER" id="PTHR24030">
    <property type="entry name" value="PROTEIN CMSS1"/>
    <property type="match status" value="1"/>
</dbReference>
<dbReference type="EMBL" id="JAPEUY010000004">
    <property type="protein sequence ID" value="KAJ4373844.1"/>
    <property type="molecule type" value="Genomic_DNA"/>
</dbReference>
<dbReference type="GO" id="GO:0005634">
    <property type="term" value="C:nucleus"/>
    <property type="evidence" value="ECO:0007669"/>
    <property type="project" value="TreeGrafter"/>
</dbReference>
<feature type="region of interest" description="Disordered" evidence="1">
    <location>
        <begin position="1"/>
        <end position="60"/>
    </location>
</feature>
<dbReference type="AlphaFoldDB" id="A0A9W8YCG7"/>
<organism evidence="2 3">
    <name type="scientific">Neocucurbitaria cava</name>
    <dbReference type="NCBI Taxonomy" id="798079"/>
    <lineage>
        <taxon>Eukaryota</taxon>
        <taxon>Fungi</taxon>
        <taxon>Dikarya</taxon>
        <taxon>Ascomycota</taxon>
        <taxon>Pezizomycotina</taxon>
        <taxon>Dothideomycetes</taxon>
        <taxon>Pleosporomycetidae</taxon>
        <taxon>Pleosporales</taxon>
        <taxon>Pleosporineae</taxon>
        <taxon>Cucurbitariaceae</taxon>
        <taxon>Neocucurbitaria</taxon>
    </lineage>
</organism>
<proteinExistence type="predicted"/>